<dbReference type="Proteomes" id="UP000037210">
    <property type="component" value="Unassembled WGS sequence"/>
</dbReference>
<evidence type="ECO:0000313" key="2">
    <source>
        <dbReference type="Proteomes" id="UP000037210"/>
    </source>
</evidence>
<reference evidence="1 2" key="1">
    <citation type="submission" date="2015-06" db="EMBL/GenBank/DDBJ databases">
        <title>New insights into the roles of widespread benthic archaea in carbon and nitrogen cycling.</title>
        <authorList>
            <person name="Lazar C.S."/>
            <person name="Baker B.J."/>
            <person name="Seitz K.W."/>
            <person name="Hyde A.S."/>
            <person name="Dick G.J."/>
            <person name="Hinrichs K.-U."/>
            <person name="Teske A.P."/>
        </authorList>
    </citation>
    <scope>NUCLEOTIDE SEQUENCE [LARGE SCALE GENOMIC DNA]</scope>
    <source>
        <strain evidence="1">DG-45</strain>
    </source>
</reference>
<sequence length="330" mass="35840">MMLPEGRSLELSRDLLRGAIDIHVHAGPHIFSSPRRVDPVQAAVQARDAGMRAIVFMDVFQMSNGTSWLVNRVVPDFVTYGGLILNTVYGGMNPRAVKTAMSYGDGAKFISFGAHSTYFQASHEGRMVDGAFVPLSELYPRFREELDRCIRIPLDEAPGPALDEILRAIADNPNIYMVTGHVSPEEAVRLVDLAEGYGIGKVLVSGAVAKVATMEQLRSMAEGGALIEYTLAAYTHTTTIPKTHYYVEREYASIDEGMEGGPSGGVKAAAEQIQELGPDRCVIATDFGVYTLPEPVEGLREFIACLLDLGLPAGDIRKLVKTNPEKLLGL</sequence>
<gene>
    <name evidence="1" type="ORF">AC482_05385</name>
</gene>
<dbReference type="Pfam" id="PF19799">
    <property type="entry name" value="DUF6282"/>
    <property type="match status" value="1"/>
</dbReference>
<dbReference type="AlphaFoldDB" id="A0A0M0BNC9"/>
<dbReference type="EMBL" id="LFWZ01000049">
    <property type="protein sequence ID" value="KON29855.1"/>
    <property type="molecule type" value="Genomic_DNA"/>
</dbReference>
<dbReference type="SUPFAM" id="SSF51556">
    <property type="entry name" value="Metallo-dependent hydrolases"/>
    <property type="match status" value="1"/>
</dbReference>
<organism evidence="1 2">
    <name type="scientific">miscellaneous Crenarchaeota group-15 archaeon DG-45</name>
    <dbReference type="NCBI Taxonomy" id="1685127"/>
    <lineage>
        <taxon>Archaea</taxon>
        <taxon>Candidatus Bathyarchaeota</taxon>
        <taxon>MCG-15</taxon>
    </lineage>
</organism>
<comment type="caution">
    <text evidence="1">The sequence shown here is derived from an EMBL/GenBank/DDBJ whole genome shotgun (WGS) entry which is preliminary data.</text>
</comment>
<evidence type="ECO:0008006" key="3">
    <source>
        <dbReference type="Google" id="ProtNLM"/>
    </source>
</evidence>
<name>A0A0M0BNC9_9ARCH</name>
<dbReference type="InterPro" id="IPR032466">
    <property type="entry name" value="Metal_Hydrolase"/>
</dbReference>
<proteinExistence type="predicted"/>
<protein>
    <recommendedName>
        <fullName evidence="3">Amidohydrolase-related domain-containing protein</fullName>
    </recommendedName>
</protein>
<accession>A0A0M0BNC9</accession>
<dbReference type="Gene3D" id="3.20.20.140">
    <property type="entry name" value="Metal-dependent hydrolases"/>
    <property type="match status" value="1"/>
</dbReference>
<evidence type="ECO:0000313" key="1">
    <source>
        <dbReference type="EMBL" id="KON29855.1"/>
    </source>
</evidence>
<dbReference type="InterPro" id="IPR046249">
    <property type="entry name" value="DUF6282"/>
</dbReference>